<dbReference type="InterPro" id="IPR036271">
    <property type="entry name" value="Tet_transcr_reg_TetR-rel_C_sf"/>
</dbReference>
<dbReference type="AlphaFoldDB" id="A0A3N2DPN0"/>
<dbReference type="SUPFAM" id="SSF48498">
    <property type="entry name" value="Tetracyclin repressor-like, C-terminal domain"/>
    <property type="match status" value="1"/>
</dbReference>
<dbReference type="Proteomes" id="UP000275394">
    <property type="component" value="Unassembled WGS sequence"/>
</dbReference>
<accession>A0A3N2DPN0</accession>
<evidence type="ECO:0000259" key="6">
    <source>
        <dbReference type="PROSITE" id="PS50977"/>
    </source>
</evidence>
<organism evidence="7 8">
    <name type="scientific">Sinobacterium caligoides</name>
    <dbReference type="NCBI Taxonomy" id="933926"/>
    <lineage>
        <taxon>Bacteria</taxon>
        <taxon>Pseudomonadati</taxon>
        <taxon>Pseudomonadota</taxon>
        <taxon>Gammaproteobacteria</taxon>
        <taxon>Cellvibrionales</taxon>
        <taxon>Spongiibacteraceae</taxon>
        <taxon>Sinobacterium</taxon>
    </lineage>
</organism>
<dbReference type="PANTHER" id="PTHR47506:SF7">
    <property type="entry name" value="TRANSCRIPTIONAL REGULATORY PROTEIN"/>
    <property type="match status" value="1"/>
</dbReference>
<keyword evidence="8" id="KW-1185">Reference proteome</keyword>
<dbReference type="PROSITE" id="PS50977">
    <property type="entry name" value="HTH_TETR_2"/>
    <property type="match status" value="1"/>
</dbReference>
<feature type="compositionally biased region" description="Polar residues" evidence="5">
    <location>
        <begin position="1"/>
        <end position="17"/>
    </location>
</feature>
<proteinExistence type="predicted"/>
<dbReference type="PANTHER" id="PTHR47506">
    <property type="entry name" value="TRANSCRIPTIONAL REGULATORY PROTEIN"/>
    <property type="match status" value="1"/>
</dbReference>
<feature type="region of interest" description="Disordered" evidence="5">
    <location>
        <begin position="1"/>
        <end position="29"/>
    </location>
</feature>
<evidence type="ECO:0000256" key="4">
    <source>
        <dbReference type="PROSITE-ProRule" id="PRU00335"/>
    </source>
</evidence>
<evidence type="ECO:0000256" key="1">
    <source>
        <dbReference type="ARBA" id="ARBA00023015"/>
    </source>
</evidence>
<sequence length="218" mass="23490">MASASSNSRLSENNKPTRTGRPRGSNKGETLARLLPAARKLFAEKGFAQTTFKDVGKAVGMSHAALYAYFPAKLDLYLATLADTQQVLMPRYTEAIEHAASLREAITAILLASADAHDNDATITGFLAAVPIEMRRHPELIEPLTTQNNAVLVALTNLLENAQLSGELKSQASAMDMFNAVLGSGVGVALFQYGLQAGSLRNSMQVLVEIIEGQFFRH</sequence>
<evidence type="ECO:0000256" key="3">
    <source>
        <dbReference type="ARBA" id="ARBA00023163"/>
    </source>
</evidence>
<dbReference type="Pfam" id="PF00440">
    <property type="entry name" value="TetR_N"/>
    <property type="match status" value="1"/>
</dbReference>
<comment type="caution">
    <text evidence="7">The sequence shown here is derived from an EMBL/GenBank/DDBJ whole genome shotgun (WGS) entry which is preliminary data.</text>
</comment>
<dbReference type="GO" id="GO:0003677">
    <property type="term" value="F:DNA binding"/>
    <property type="evidence" value="ECO:0007669"/>
    <property type="project" value="UniProtKB-UniRule"/>
</dbReference>
<feature type="DNA-binding region" description="H-T-H motif" evidence="4">
    <location>
        <begin position="51"/>
        <end position="70"/>
    </location>
</feature>
<reference evidence="7 8" key="1">
    <citation type="submission" date="2018-11" db="EMBL/GenBank/DDBJ databases">
        <title>Genomic Encyclopedia of Type Strains, Phase IV (KMG-IV): sequencing the most valuable type-strain genomes for metagenomic binning, comparative biology and taxonomic classification.</title>
        <authorList>
            <person name="Goeker M."/>
        </authorList>
    </citation>
    <scope>NUCLEOTIDE SEQUENCE [LARGE SCALE GENOMIC DNA]</scope>
    <source>
        <strain evidence="7 8">DSM 100316</strain>
    </source>
</reference>
<dbReference type="InterPro" id="IPR009057">
    <property type="entry name" value="Homeodomain-like_sf"/>
</dbReference>
<keyword evidence="1" id="KW-0805">Transcription regulation</keyword>
<evidence type="ECO:0000256" key="2">
    <source>
        <dbReference type="ARBA" id="ARBA00023125"/>
    </source>
</evidence>
<evidence type="ECO:0000256" key="5">
    <source>
        <dbReference type="SAM" id="MobiDB-lite"/>
    </source>
</evidence>
<name>A0A3N2DPN0_9GAMM</name>
<dbReference type="InterPro" id="IPR001647">
    <property type="entry name" value="HTH_TetR"/>
</dbReference>
<gene>
    <name evidence="7" type="ORF">EDC56_2198</name>
</gene>
<dbReference type="EMBL" id="RKHR01000004">
    <property type="protein sequence ID" value="ROS01753.1"/>
    <property type="molecule type" value="Genomic_DNA"/>
</dbReference>
<protein>
    <submittedName>
        <fullName evidence="7">TetR family transcriptional regulator</fullName>
    </submittedName>
</protein>
<keyword evidence="3" id="KW-0804">Transcription</keyword>
<feature type="domain" description="HTH tetR-type" evidence="6">
    <location>
        <begin position="28"/>
        <end position="88"/>
    </location>
</feature>
<evidence type="ECO:0000313" key="8">
    <source>
        <dbReference type="Proteomes" id="UP000275394"/>
    </source>
</evidence>
<dbReference type="SUPFAM" id="SSF46689">
    <property type="entry name" value="Homeodomain-like"/>
    <property type="match status" value="1"/>
</dbReference>
<evidence type="ECO:0000313" key="7">
    <source>
        <dbReference type="EMBL" id="ROS01753.1"/>
    </source>
</evidence>
<dbReference type="PRINTS" id="PR00455">
    <property type="entry name" value="HTHTETR"/>
</dbReference>
<dbReference type="Gene3D" id="1.10.357.10">
    <property type="entry name" value="Tetracycline Repressor, domain 2"/>
    <property type="match status" value="1"/>
</dbReference>
<keyword evidence="2 4" id="KW-0238">DNA-binding</keyword>